<feature type="transmembrane region" description="Helical" evidence="1">
    <location>
        <begin position="6"/>
        <end position="31"/>
    </location>
</feature>
<proteinExistence type="predicted"/>
<sequence>MVGLIIIHVSVYATTNLQLSLLTISFIYHIIDKKNNFLYLSISIKIDTCSIFKYKALIKKESITLD</sequence>
<organism evidence="2 3">
    <name type="scientific">Pontibacter oryzae</name>
    <dbReference type="NCBI Taxonomy" id="2304593"/>
    <lineage>
        <taxon>Bacteria</taxon>
        <taxon>Pseudomonadati</taxon>
        <taxon>Bacteroidota</taxon>
        <taxon>Cytophagia</taxon>
        <taxon>Cytophagales</taxon>
        <taxon>Hymenobacteraceae</taxon>
        <taxon>Pontibacter</taxon>
    </lineage>
</organism>
<comment type="caution">
    <text evidence="2">The sequence shown here is derived from an EMBL/GenBank/DDBJ whole genome shotgun (WGS) entry which is preliminary data.</text>
</comment>
<reference evidence="3" key="1">
    <citation type="submission" date="2018-08" db="EMBL/GenBank/DDBJ databases">
        <title>Mucilaginibacter sp. MYSH2.</title>
        <authorList>
            <person name="Seo T."/>
        </authorList>
    </citation>
    <scope>NUCLEOTIDE SEQUENCE [LARGE SCALE GENOMIC DNA]</scope>
    <source>
        <strain evidence="3">KIRAN</strain>
    </source>
</reference>
<keyword evidence="1" id="KW-1133">Transmembrane helix</keyword>
<gene>
    <name evidence="2" type="ORF">D1627_08415</name>
</gene>
<evidence type="ECO:0000313" key="2">
    <source>
        <dbReference type="EMBL" id="RIJ42012.1"/>
    </source>
</evidence>
<dbReference type="EMBL" id="QWGE01000002">
    <property type="protein sequence ID" value="RIJ42012.1"/>
    <property type="molecule type" value="Genomic_DNA"/>
</dbReference>
<evidence type="ECO:0000313" key="3">
    <source>
        <dbReference type="Proteomes" id="UP000266005"/>
    </source>
</evidence>
<keyword evidence="3" id="KW-1185">Reference proteome</keyword>
<accession>A0A399SIR5</accession>
<keyword evidence="1" id="KW-0812">Transmembrane</keyword>
<dbReference type="AlphaFoldDB" id="A0A399SIR5"/>
<evidence type="ECO:0000256" key="1">
    <source>
        <dbReference type="SAM" id="Phobius"/>
    </source>
</evidence>
<dbReference type="Proteomes" id="UP000266005">
    <property type="component" value="Unassembled WGS sequence"/>
</dbReference>
<name>A0A399SIR5_9BACT</name>
<protein>
    <submittedName>
        <fullName evidence="2">Uncharacterized protein</fullName>
    </submittedName>
</protein>
<keyword evidence="1" id="KW-0472">Membrane</keyword>